<feature type="domain" description="Protein kinase" evidence="1">
    <location>
        <begin position="1"/>
        <end position="228"/>
    </location>
</feature>
<dbReference type="InterPro" id="IPR011009">
    <property type="entry name" value="Kinase-like_dom_sf"/>
</dbReference>
<accession>A0A4Z2BPZ5</accession>
<dbReference type="Proteomes" id="UP000516260">
    <property type="component" value="Chromosome 2"/>
</dbReference>
<protein>
    <recommendedName>
        <fullName evidence="1">Protein kinase domain-containing protein</fullName>
    </recommendedName>
</protein>
<dbReference type="GO" id="GO:0004672">
    <property type="term" value="F:protein kinase activity"/>
    <property type="evidence" value="ECO:0007669"/>
    <property type="project" value="InterPro"/>
</dbReference>
<dbReference type="PROSITE" id="PS50011">
    <property type="entry name" value="PROTEIN_KINASE_DOM"/>
    <property type="match status" value="1"/>
</dbReference>
<dbReference type="PANTHER" id="PTHR24347">
    <property type="entry name" value="SERINE/THREONINE-PROTEIN KINASE"/>
    <property type="match status" value="1"/>
</dbReference>
<dbReference type="GO" id="GO:0005524">
    <property type="term" value="F:ATP binding"/>
    <property type="evidence" value="ECO:0007669"/>
    <property type="project" value="InterPro"/>
</dbReference>
<gene>
    <name evidence="2" type="ORF">fugu_002305</name>
</gene>
<dbReference type="PROSITE" id="PS00108">
    <property type="entry name" value="PROTEIN_KINASE_ST"/>
    <property type="match status" value="1"/>
</dbReference>
<comment type="caution">
    <text evidence="2">The sequence shown here is derived from an EMBL/GenBank/DDBJ whole genome shotgun (WGS) entry which is preliminary data.</text>
</comment>
<dbReference type="SMART" id="SM00220">
    <property type="entry name" value="S_TKc"/>
    <property type="match status" value="1"/>
</dbReference>
<dbReference type="EMBL" id="SWLE01000012">
    <property type="protein sequence ID" value="TNM94129.1"/>
    <property type="molecule type" value="Genomic_DNA"/>
</dbReference>
<dbReference type="Gene3D" id="1.10.510.10">
    <property type="entry name" value="Transferase(Phosphotransferase) domain 1"/>
    <property type="match status" value="1"/>
</dbReference>
<evidence type="ECO:0000313" key="3">
    <source>
        <dbReference type="Proteomes" id="UP000516260"/>
    </source>
</evidence>
<dbReference type="InterPro" id="IPR000719">
    <property type="entry name" value="Prot_kinase_dom"/>
</dbReference>
<keyword evidence="3" id="KW-1185">Reference proteome</keyword>
<evidence type="ECO:0000259" key="1">
    <source>
        <dbReference type="PROSITE" id="PS50011"/>
    </source>
</evidence>
<evidence type="ECO:0000313" key="2">
    <source>
        <dbReference type="EMBL" id="TNM94129.1"/>
    </source>
</evidence>
<dbReference type="Pfam" id="PF00069">
    <property type="entry name" value="Pkinase"/>
    <property type="match status" value="1"/>
</dbReference>
<name>A0A4Z2BPZ5_9TELE</name>
<dbReference type="AlphaFoldDB" id="A0A4Z2BPZ5"/>
<organism evidence="2 3">
    <name type="scientific">Takifugu bimaculatus</name>
    <dbReference type="NCBI Taxonomy" id="433685"/>
    <lineage>
        <taxon>Eukaryota</taxon>
        <taxon>Metazoa</taxon>
        <taxon>Chordata</taxon>
        <taxon>Craniata</taxon>
        <taxon>Vertebrata</taxon>
        <taxon>Euteleostomi</taxon>
        <taxon>Actinopterygii</taxon>
        <taxon>Neopterygii</taxon>
        <taxon>Teleostei</taxon>
        <taxon>Neoteleostei</taxon>
        <taxon>Acanthomorphata</taxon>
        <taxon>Eupercaria</taxon>
        <taxon>Tetraodontiformes</taxon>
        <taxon>Tetradontoidea</taxon>
        <taxon>Tetraodontidae</taxon>
        <taxon>Takifugu</taxon>
    </lineage>
</organism>
<reference evidence="2 3" key="1">
    <citation type="submission" date="2019-04" db="EMBL/GenBank/DDBJ databases">
        <title>The sequence and de novo assembly of Takifugu bimaculatus genome using PacBio and Hi-C technologies.</title>
        <authorList>
            <person name="Xu P."/>
            <person name="Liu B."/>
            <person name="Zhou Z."/>
        </authorList>
    </citation>
    <scope>NUCLEOTIDE SEQUENCE [LARGE SCALE GENOMIC DNA]</scope>
    <source>
        <strain evidence="2">TB-2018</strain>
        <tissue evidence="2">Muscle</tissue>
    </source>
</reference>
<dbReference type="SUPFAM" id="SSF56112">
    <property type="entry name" value="Protein kinase-like (PK-like)"/>
    <property type="match status" value="1"/>
</dbReference>
<dbReference type="FunFam" id="1.10.510.10:FF:000363">
    <property type="entry name" value="Striated muscle preferentially expressed protein kinase"/>
    <property type="match status" value="1"/>
</dbReference>
<dbReference type="InterPro" id="IPR008271">
    <property type="entry name" value="Ser/Thr_kinase_AS"/>
</dbReference>
<proteinExistence type="predicted"/>
<sequence>MFMAKIVPYTQENKQEVLKEYEILKTLHSDKIMALHEAYVTPRYLVLVAEYCTGKELLHSLIDRFRYTEDDVVGYLVQILQGVEYLHSRRVLHLDLKPDNIMVTNLNTIKIVDFGSAQSFNPLSLKQKDSRTGTLEYMAPEVIKGEVVGPPADVWTIGVITYIMLSGRLPFEDKDPRQVESKILAARFDPSKLYPNVSQSASAFLKKMLSSYPWARAATRDCFAQAWLQDSYLMKLKRQTLTFTSSRLKEFLAEQQSCRLEGATKHKVLLRTYQSTPRSPLAGSTLHVPSPK</sequence>